<dbReference type="GO" id="GO:0005576">
    <property type="term" value="C:extracellular region"/>
    <property type="evidence" value="ECO:0007669"/>
    <property type="project" value="InterPro"/>
</dbReference>
<dbReference type="Proteomes" id="UP000001593">
    <property type="component" value="Unassembled WGS sequence"/>
</dbReference>
<dbReference type="KEGG" id="nve:5519124"/>
<dbReference type="PhylomeDB" id="A7RNS9"/>
<gene>
    <name evidence="2" type="ORF">NEMVEDRAFT_v1g199838</name>
</gene>
<evidence type="ECO:0000313" key="2">
    <source>
        <dbReference type="EMBL" id="EDO46904.1"/>
    </source>
</evidence>
<dbReference type="InParanoid" id="A7RNS9"/>
<feature type="chain" id="PRO_5002711955" evidence="1">
    <location>
        <begin position="17"/>
        <end position="199"/>
    </location>
</feature>
<proteinExistence type="predicted"/>
<reference evidence="2 3" key="1">
    <citation type="journal article" date="2007" name="Science">
        <title>Sea anemone genome reveals ancestral eumetazoan gene repertoire and genomic organization.</title>
        <authorList>
            <person name="Putnam N.H."/>
            <person name="Srivastava M."/>
            <person name="Hellsten U."/>
            <person name="Dirks B."/>
            <person name="Chapman J."/>
            <person name="Salamov A."/>
            <person name="Terry A."/>
            <person name="Shapiro H."/>
            <person name="Lindquist E."/>
            <person name="Kapitonov V.V."/>
            <person name="Jurka J."/>
            <person name="Genikhovich G."/>
            <person name="Grigoriev I.V."/>
            <person name="Lucas S.M."/>
            <person name="Steele R.E."/>
            <person name="Finnerty J.R."/>
            <person name="Technau U."/>
            <person name="Martindale M.Q."/>
            <person name="Rokhsar D.S."/>
        </authorList>
    </citation>
    <scope>NUCLEOTIDE SEQUENCE [LARGE SCALE GENOMIC DNA]</scope>
    <source>
        <strain evidence="3">CH2 X CH6</strain>
    </source>
</reference>
<dbReference type="GO" id="GO:0016042">
    <property type="term" value="P:lipid catabolic process"/>
    <property type="evidence" value="ECO:0007669"/>
    <property type="project" value="InterPro"/>
</dbReference>
<evidence type="ECO:0000313" key="3">
    <source>
        <dbReference type="Proteomes" id="UP000001593"/>
    </source>
</evidence>
<dbReference type="OrthoDB" id="5968381at2759"/>
<protein>
    <submittedName>
        <fullName evidence="2">Uncharacterized protein</fullName>
    </submittedName>
</protein>
<dbReference type="GO" id="GO:0008047">
    <property type="term" value="F:enzyme activator activity"/>
    <property type="evidence" value="ECO:0007669"/>
    <property type="project" value="InterPro"/>
</dbReference>
<keyword evidence="3" id="KW-1185">Reference proteome</keyword>
<dbReference type="InterPro" id="IPR001981">
    <property type="entry name" value="Colipase"/>
</dbReference>
<sequence length="199" mass="22429">MKTLIVICMLAAVASATYSYRERRAFFEKCSSEADCGEGRCCLLNKRCFPKLPKYSICMFEEKHGCGCQEGLECKVTKTISIKDQPVFTVRQCMPVDEEVTVENLGDNDVDASIRDRRGLLGRCSKDEDCTGWNQCCLFGKRCGLKIGKYFTCYFMNKHKCGCMDGLECRQTTSITLPIVQVPFAIKQCVPKEDVPAEM</sequence>
<keyword evidence="1" id="KW-0732">Signal</keyword>
<dbReference type="EMBL" id="DS469523">
    <property type="protein sequence ID" value="EDO46904.1"/>
    <property type="molecule type" value="Genomic_DNA"/>
</dbReference>
<dbReference type="PANTHER" id="PTHR10041">
    <property type="entry name" value="COLIPASE"/>
    <property type="match status" value="1"/>
</dbReference>
<dbReference type="AlphaFoldDB" id="A7RNS9"/>
<dbReference type="HOGENOM" id="CLU_1410373_0_0_1"/>
<feature type="signal peptide" evidence="1">
    <location>
        <begin position="1"/>
        <end position="16"/>
    </location>
</feature>
<dbReference type="GO" id="GO:0007586">
    <property type="term" value="P:digestion"/>
    <property type="evidence" value="ECO:0007669"/>
    <property type="project" value="InterPro"/>
</dbReference>
<organism evidence="2 3">
    <name type="scientific">Nematostella vectensis</name>
    <name type="common">Starlet sea anemone</name>
    <dbReference type="NCBI Taxonomy" id="45351"/>
    <lineage>
        <taxon>Eukaryota</taxon>
        <taxon>Metazoa</taxon>
        <taxon>Cnidaria</taxon>
        <taxon>Anthozoa</taxon>
        <taxon>Hexacorallia</taxon>
        <taxon>Actiniaria</taxon>
        <taxon>Edwardsiidae</taxon>
        <taxon>Nematostella</taxon>
    </lineage>
</organism>
<evidence type="ECO:0000256" key="1">
    <source>
        <dbReference type="SAM" id="SignalP"/>
    </source>
</evidence>
<dbReference type="PANTHER" id="PTHR10041:SF5">
    <property type="entry name" value="LEUCINE-RICH COLIPASE-LIKE PROTEIN 1"/>
    <property type="match status" value="1"/>
</dbReference>
<accession>A7RNS9</accession>
<name>A7RNS9_NEMVE</name>